<feature type="signal peptide" evidence="1">
    <location>
        <begin position="1"/>
        <end position="20"/>
    </location>
</feature>
<sequence>MKTKIYALLWKIAGWVWLNAAALATISNGQSLTLSSSQEPKQYCYDSTQNARILERLREGEMYRQRYESAAGKLAVLESPAPISTGVPPAAPKQEPKAVPIIRQIRTAAIIILTGLIALKAVPNG</sequence>
<evidence type="ECO:0000313" key="2">
    <source>
        <dbReference type="EMBL" id="KAB7728420.1"/>
    </source>
</evidence>
<proteinExistence type="predicted"/>
<dbReference type="RefSeq" id="WP_152125769.1">
    <property type="nucleotide sequence ID" value="NZ_WELI01000008.1"/>
</dbReference>
<dbReference type="EMBL" id="WELI01000008">
    <property type="protein sequence ID" value="KAB7728420.1"/>
    <property type="molecule type" value="Genomic_DNA"/>
</dbReference>
<name>A0A7J5TVV9_9BACT</name>
<feature type="chain" id="PRO_5029527196" evidence="1">
    <location>
        <begin position="21"/>
        <end position="125"/>
    </location>
</feature>
<evidence type="ECO:0000256" key="1">
    <source>
        <dbReference type="SAM" id="SignalP"/>
    </source>
</evidence>
<accession>A0A7J5TVV9</accession>
<protein>
    <submittedName>
        <fullName evidence="2">Uncharacterized protein</fullName>
    </submittedName>
</protein>
<reference evidence="2 3" key="1">
    <citation type="submission" date="2019-10" db="EMBL/GenBank/DDBJ databases">
        <title>Rudanella paleaurantiibacter sp. nov., isolated from sludge.</title>
        <authorList>
            <person name="Xu S.Q."/>
        </authorList>
    </citation>
    <scope>NUCLEOTIDE SEQUENCE [LARGE SCALE GENOMIC DNA]</scope>
    <source>
        <strain evidence="2 3">HX-22-17</strain>
    </source>
</reference>
<keyword evidence="3" id="KW-1185">Reference proteome</keyword>
<evidence type="ECO:0000313" key="3">
    <source>
        <dbReference type="Proteomes" id="UP000488299"/>
    </source>
</evidence>
<comment type="caution">
    <text evidence="2">The sequence shown here is derived from an EMBL/GenBank/DDBJ whole genome shotgun (WGS) entry which is preliminary data.</text>
</comment>
<organism evidence="2 3">
    <name type="scientific">Rudanella paleaurantiibacter</name>
    <dbReference type="NCBI Taxonomy" id="2614655"/>
    <lineage>
        <taxon>Bacteria</taxon>
        <taxon>Pseudomonadati</taxon>
        <taxon>Bacteroidota</taxon>
        <taxon>Cytophagia</taxon>
        <taxon>Cytophagales</taxon>
        <taxon>Cytophagaceae</taxon>
        <taxon>Rudanella</taxon>
    </lineage>
</organism>
<dbReference type="AlphaFoldDB" id="A0A7J5TVV9"/>
<dbReference type="Proteomes" id="UP000488299">
    <property type="component" value="Unassembled WGS sequence"/>
</dbReference>
<gene>
    <name evidence="2" type="ORF">F5984_18795</name>
</gene>
<keyword evidence="1" id="KW-0732">Signal</keyword>